<dbReference type="SUPFAM" id="SSF51905">
    <property type="entry name" value="FAD/NAD(P)-binding domain"/>
    <property type="match status" value="1"/>
</dbReference>
<comment type="catalytic activity">
    <reaction evidence="3">
        <text>[thioredoxin]-dithiol + NADP(+) = [thioredoxin]-disulfide + NADPH + H(+)</text>
        <dbReference type="Rhea" id="RHEA:20345"/>
        <dbReference type="Rhea" id="RHEA-COMP:10698"/>
        <dbReference type="Rhea" id="RHEA-COMP:10700"/>
        <dbReference type="ChEBI" id="CHEBI:15378"/>
        <dbReference type="ChEBI" id="CHEBI:29950"/>
        <dbReference type="ChEBI" id="CHEBI:50058"/>
        <dbReference type="ChEBI" id="CHEBI:57783"/>
        <dbReference type="ChEBI" id="CHEBI:58349"/>
        <dbReference type="EC" id="1.8.1.9"/>
    </reaction>
</comment>
<feature type="domain" description="FAD/NAD(P)-binding" evidence="4">
    <location>
        <begin position="256"/>
        <end position="563"/>
    </location>
</feature>
<keyword evidence="6" id="KW-1185">Reference proteome</keyword>
<evidence type="ECO:0000313" key="5">
    <source>
        <dbReference type="EMBL" id="MCL6423878.1"/>
    </source>
</evidence>
<evidence type="ECO:0000256" key="1">
    <source>
        <dbReference type="ARBA" id="ARBA00022630"/>
    </source>
</evidence>
<proteinExistence type="predicted"/>
<comment type="caution">
    <text evidence="5">The sequence shown here is derived from an EMBL/GenBank/DDBJ whole genome shotgun (WGS) entry which is preliminary data.</text>
</comment>
<accession>A0ABT0R396</accession>
<evidence type="ECO:0000313" key="6">
    <source>
        <dbReference type="Proteomes" id="UP001203761"/>
    </source>
</evidence>
<keyword evidence="2" id="KW-0560">Oxidoreductase</keyword>
<evidence type="ECO:0000259" key="4">
    <source>
        <dbReference type="Pfam" id="PF07992"/>
    </source>
</evidence>
<keyword evidence="1" id="KW-0285">Flavoprotein</keyword>
<organism evidence="5 6">
    <name type="scientific">Brachybacterium equifaecis</name>
    <dbReference type="NCBI Taxonomy" id="2910770"/>
    <lineage>
        <taxon>Bacteria</taxon>
        <taxon>Bacillati</taxon>
        <taxon>Actinomycetota</taxon>
        <taxon>Actinomycetes</taxon>
        <taxon>Micrococcales</taxon>
        <taxon>Dermabacteraceae</taxon>
        <taxon>Brachybacterium</taxon>
    </lineage>
</organism>
<evidence type="ECO:0000256" key="2">
    <source>
        <dbReference type="ARBA" id="ARBA00023002"/>
    </source>
</evidence>
<dbReference type="EMBL" id="JAKNCJ010000006">
    <property type="protein sequence ID" value="MCL6423878.1"/>
    <property type="molecule type" value="Genomic_DNA"/>
</dbReference>
<dbReference type="InterPro" id="IPR023753">
    <property type="entry name" value="FAD/NAD-binding_dom"/>
</dbReference>
<dbReference type="PRINTS" id="PR00368">
    <property type="entry name" value="FADPNR"/>
</dbReference>
<dbReference type="InterPro" id="IPR050097">
    <property type="entry name" value="Ferredoxin-NADP_redctase_2"/>
</dbReference>
<sequence>MTAPQLPPVAALAERSEHLVDPGAPAILCLTAENADVLRAQFSRYAAEYALHIETSPQSVVDCLEALEAAGAPIALFVLDTSIGFEELGSALPMFRRLVPTANRLAVTPWGLFMEHLETFRHKVAKGAFDAHLMMPRGIRDEEFHSAVVELLNDWGSTVAAPLVETVRIVAPTEDAAVRRLRDFLFRTGSPHRFYTPDSPIGQEVIASYEGETGLFPLVRLADLPAQHCPDARTLARAVYGRPDLQALADVTEVLDVIVVGAGPAGLAACVYAASEGLSTLALEAEVIGGQAGTSSMIRNYLGFPRGISGMRLTTRARTQAVRFGTRFFTGWPVEELVPGADGAPHQVRTEAGTLLARTVVIATGVAYRRLGVDALEELVGHGVHYGAAMSSAPEVEGRDVIVVGGGNSAGQAAIHLARFASSVTLVVRREDLRTSMSAYLITELEANPRITVRGCTRVVDGGASEGELEWVDLEDIATGERERRRVGGLYLLLGAEPHCDWLPDAVCRDDRGFVLTGRDVPPEHWSGEVPPADLETAVPGVYCAGDVRSGSMKRVASATGEGAAVVSLVHEHLAAL</sequence>
<dbReference type="PRINTS" id="PR00469">
    <property type="entry name" value="PNDRDTASEII"/>
</dbReference>
<dbReference type="PANTHER" id="PTHR48105">
    <property type="entry name" value="THIOREDOXIN REDUCTASE 1-RELATED-RELATED"/>
    <property type="match status" value="1"/>
</dbReference>
<dbReference type="InterPro" id="IPR036188">
    <property type="entry name" value="FAD/NAD-bd_sf"/>
</dbReference>
<dbReference type="RefSeq" id="WP_249737959.1">
    <property type="nucleotide sequence ID" value="NZ_JAKNCJ010000006.1"/>
</dbReference>
<gene>
    <name evidence="5" type="ORF">Bequi_10895</name>
</gene>
<protein>
    <submittedName>
        <fullName evidence="5">NAD(P)/FAD-dependent oxidoreductase</fullName>
    </submittedName>
</protein>
<name>A0ABT0R396_9MICO</name>
<reference evidence="5" key="1">
    <citation type="submission" date="2022-02" db="EMBL/GenBank/DDBJ databases">
        <authorList>
            <person name="Lee M."/>
            <person name="Kim S.-J."/>
            <person name="Jung M.-Y."/>
        </authorList>
    </citation>
    <scope>NUCLEOTIDE SEQUENCE</scope>
    <source>
        <strain evidence="5">JHP9</strain>
    </source>
</reference>
<dbReference type="Pfam" id="PF07992">
    <property type="entry name" value="Pyr_redox_2"/>
    <property type="match status" value="1"/>
</dbReference>
<dbReference type="Proteomes" id="UP001203761">
    <property type="component" value="Unassembled WGS sequence"/>
</dbReference>
<dbReference type="Gene3D" id="3.50.50.60">
    <property type="entry name" value="FAD/NAD(P)-binding domain"/>
    <property type="match status" value="2"/>
</dbReference>
<evidence type="ECO:0000256" key="3">
    <source>
        <dbReference type="ARBA" id="ARBA00048132"/>
    </source>
</evidence>